<evidence type="ECO:0000313" key="2">
    <source>
        <dbReference type="Proteomes" id="UP000581688"/>
    </source>
</evidence>
<dbReference type="RefSeq" id="WP_174497270.1">
    <property type="nucleotide sequence ID" value="NZ_CADDWK010000013.1"/>
</dbReference>
<dbReference type="InterPro" id="IPR045640">
    <property type="entry name" value="DUF6407"/>
</dbReference>
<dbReference type="Proteomes" id="UP000581688">
    <property type="component" value="Unassembled WGS sequence"/>
</dbReference>
<keyword evidence="2" id="KW-1185">Reference proteome</keyword>
<organism evidence="1 2">
    <name type="scientific">Salirhabdus euzebyi</name>
    <dbReference type="NCBI Taxonomy" id="394506"/>
    <lineage>
        <taxon>Bacteria</taxon>
        <taxon>Bacillati</taxon>
        <taxon>Bacillota</taxon>
        <taxon>Bacilli</taxon>
        <taxon>Bacillales</taxon>
        <taxon>Bacillaceae</taxon>
        <taxon>Salirhabdus</taxon>
    </lineage>
</organism>
<name>A0A841Q8H8_9BACI</name>
<reference evidence="1 2" key="1">
    <citation type="submission" date="2020-08" db="EMBL/GenBank/DDBJ databases">
        <title>Genomic Encyclopedia of Type Strains, Phase IV (KMG-IV): sequencing the most valuable type-strain genomes for metagenomic binning, comparative biology and taxonomic classification.</title>
        <authorList>
            <person name="Goeker M."/>
        </authorList>
    </citation>
    <scope>NUCLEOTIDE SEQUENCE [LARGE SCALE GENOMIC DNA]</scope>
    <source>
        <strain evidence="1 2">DSM 19612</strain>
    </source>
</reference>
<gene>
    <name evidence="1" type="ORF">HNQ94_003408</name>
</gene>
<evidence type="ECO:0000313" key="1">
    <source>
        <dbReference type="EMBL" id="MBB6454919.1"/>
    </source>
</evidence>
<protein>
    <submittedName>
        <fullName evidence="1">Na+/phosphate symporter</fullName>
    </submittedName>
</protein>
<accession>A0A841Q8H8</accession>
<proteinExistence type="predicted"/>
<dbReference type="EMBL" id="JACHGH010000013">
    <property type="protein sequence ID" value="MBB6454919.1"/>
    <property type="molecule type" value="Genomic_DNA"/>
</dbReference>
<sequence length="98" mass="11589">MNKKSSFDQFVQQRILEKKNYNSHNYQDIKDIIKQGIHYYQLNSAEKLHDTEEGKKEVLYIHSMMEENILSKIATLASNNDGEINIEAIYEGYIVRNY</sequence>
<dbReference type="AlphaFoldDB" id="A0A841Q8H8"/>
<comment type="caution">
    <text evidence="1">The sequence shown here is derived from an EMBL/GenBank/DDBJ whole genome shotgun (WGS) entry which is preliminary data.</text>
</comment>
<dbReference type="Pfam" id="PF19945">
    <property type="entry name" value="DUF6407"/>
    <property type="match status" value="1"/>
</dbReference>